<dbReference type="Proteomes" id="UP000011910">
    <property type="component" value="Unassembled WGS sequence"/>
</dbReference>
<evidence type="ECO:0000313" key="2">
    <source>
        <dbReference type="EMBL" id="EMR04329.1"/>
    </source>
</evidence>
<dbReference type="EMBL" id="AODQ01000007">
    <property type="protein sequence ID" value="EMR04329.1"/>
    <property type="molecule type" value="Genomic_DNA"/>
</dbReference>
<evidence type="ECO:0000313" key="3">
    <source>
        <dbReference type="Proteomes" id="UP000011910"/>
    </source>
</evidence>
<gene>
    <name evidence="2" type="ORF">ADICEAN_00492</name>
</gene>
<keyword evidence="1" id="KW-0732">Signal</keyword>
<reference evidence="2 3" key="1">
    <citation type="journal article" date="2013" name="Genome Announc.">
        <title>Draft Genome Sequence of Cesiribacter andamanensis Strain AMV16T, Isolated from a Soil Sample from a Mud Volcano in the Andaman Islands, India.</title>
        <authorList>
            <person name="Shivaji S."/>
            <person name="Ara S."/>
            <person name="Begum Z."/>
            <person name="Srinivas T.N."/>
            <person name="Singh A."/>
            <person name="Kumar Pinnaka A."/>
        </authorList>
    </citation>
    <scope>NUCLEOTIDE SEQUENCE [LARGE SCALE GENOMIC DNA]</scope>
    <source>
        <strain evidence="2 3">AMV16</strain>
    </source>
</reference>
<accession>M7P166</accession>
<feature type="signal peptide" evidence="1">
    <location>
        <begin position="1"/>
        <end position="22"/>
    </location>
</feature>
<dbReference type="OrthoDB" id="9850804at2"/>
<keyword evidence="3" id="KW-1185">Reference proteome</keyword>
<feature type="chain" id="PRO_5004082849" evidence="1">
    <location>
        <begin position="23"/>
        <end position="239"/>
    </location>
</feature>
<comment type="caution">
    <text evidence="2">The sequence shown here is derived from an EMBL/GenBank/DDBJ whole genome shotgun (WGS) entry which is preliminary data.</text>
</comment>
<dbReference type="AlphaFoldDB" id="M7P166"/>
<organism evidence="2 3">
    <name type="scientific">Cesiribacter andamanensis AMV16</name>
    <dbReference type="NCBI Taxonomy" id="1279009"/>
    <lineage>
        <taxon>Bacteria</taxon>
        <taxon>Pseudomonadati</taxon>
        <taxon>Bacteroidota</taxon>
        <taxon>Cytophagia</taxon>
        <taxon>Cytophagales</taxon>
        <taxon>Cesiribacteraceae</taxon>
        <taxon>Cesiribacter</taxon>
    </lineage>
</organism>
<evidence type="ECO:0000256" key="1">
    <source>
        <dbReference type="SAM" id="SignalP"/>
    </source>
</evidence>
<proteinExistence type="predicted"/>
<dbReference type="RefSeq" id="WP_009193899.1">
    <property type="nucleotide sequence ID" value="NZ_AODQ01000007.1"/>
</dbReference>
<protein>
    <submittedName>
        <fullName evidence="2">Uncharacterized protein</fullName>
    </submittedName>
</protein>
<sequence length="239" mass="27642">MYSIRLFLFAALLAVLATSCQKNDPVPQGPQVDLSKQYSAAELHSEAIHIGVRGKWHIWSQDSVLIKNYMSRRIQEENNPGFLPPRKSQSLGGAAQRLSFENQLALLMENGQTTTYSFEIPNGYTVLWLRQQDTLTYYENERPAVVSKLGYFTPVYYQKTPAPENPDYKYQIRTVPERYFTIETGELQAPGILYHLRKWDEVEDFGEVHNYLGYQPDILQGLEVGDTLLIQLYRKDFTY</sequence>
<name>M7P166_9BACT</name>
<dbReference type="PROSITE" id="PS51257">
    <property type="entry name" value="PROKAR_LIPOPROTEIN"/>
    <property type="match status" value="1"/>
</dbReference>